<protein>
    <recommendedName>
        <fullName evidence="3">Metallo-beta-lactamase domain-containing protein</fullName>
    </recommendedName>
</protein>
<dbReference type="KEGG" id="ptx:ABW99_09140"/>
<evidence type="ECO:0008006" key="3">
    <source>
        <dbReference type="Google" id="ProtNLM"/>
    </source>
</evidence>
<organism evidence="1 2">
    <name type="scientific">Pandoraea thiooxydans</name>
    <dbReference type="NCBI Taxonomy" id="445709"/>
    <lineage>
        <taxon>Bacteria</taxon>
        <taxon>Pseudomonadati</taxon>
        <taxon>Pseudomonadota</taxon>
        <taxon>Betaproteobacteria</taxon>
        <taxon>Burkholderiales</taxon>
        <taxon>Burkholderiaceae</taxon>
        <taxon>Pandoraea</taxon>
    </lineage>
</organism>
<dbReference type="Gene3D" id="3.60.15.10">
    <property type="entry name" value="Ribonuclease Z/Hydroxyacylglutathione hydrolase-like"/>
    <property type="match status" value="1"/>
</dbReference>
<dbReference type="PANTHER" id="PTHR30619:SF1">
    <property type="entry name" value="RECOMBINATION PROTEIN 2"/>
    <property type="match status" value="1"/>
</dbReference>
<dbReference type="AlphaFoldDB" id="A0A0G3EUG4"/>
<sequence>MQEELRICGKSHIDTLHITSWDNDHCETNALEWILKTLQPERIETPGYVHDTQCARDCLDLIGKYRTARANSGKAAKVVSVTPDYISSLEPSVVLGYRNIFYHPKTIYEKSNNNSSVKFFRTGSFNVLSTGDIEHHDIGAYLRRCNKLRREIDVLLLPHHGGPVDLMTAKFLEELKPSLAVCTSNTANQHDHPDQSIRDLLSDQRIPLMTTKRGDVIIESTGSHISKYRATDLLSDGKSSQEDLCFTARKFDLLSKNGDTIRDRLDHQNTGPRRR</sequence>
<dbReference type="InterPro" id="IPR052159">
    <property type="entry name" value="Competence_DNA_uptake"/>
</dbReference>
<evidence type="ECO:0000313" key="2">
    <source>
        <dbReference type="Proteomes" id="UP000036700"/>
    </source>
</evidence>
<reference evidence="2" key="1">
    <citation type="submission" date="2015-06" db="EMBL/GenBank/DDBJ databases">
        <authorList>
            <person name="Lim Y.L."/>
            <person name="Ee R."/>
            <person name="Yong D."/>
            <person name="How K.Y."/>
            <person name="Yin W.F."/>
            <person name="Chan K.G."/>
        </authorList>
    </citation>
    <scope>NUCLEOTIDE SEQUENCE [LARGE SCALE GENOMIC DNA]</scope>
    <source>
        <strain evidence="2">DSM 25325</strain>
    </source>
</reference>
<dbReference type="PANTHER" id="PTHR30619">
    <property type="entry name" value="DNA INTERNALIZATION/COMPETENCE PROTEIN COMEC/REC2"/>
    <property type="match status" value="1"/>
</dbReference>
<evidence type="ECO:0000313" key="1">
    <source>
        <dbReference type="EMBL" id="AKJ68356.2"/>
    </source>
</evidence>
<gene>
    <name evidence="1" type="ORF">ABW99_09140</name>
</gene>
<dbReference type="OrthoDB" id="1496073at2"/>
<dbReference type="EMBL" id="CP011568">
    <property type="protein sequence ID" value="AKJ68356.2"/>
    <property type="molecule type" value="Genomic_DNA"/>
</dbReference>
<dbReference type="InterPro" id="IPR036866">
    <property type="entry name" value="RibonucZ/Hydroxyglut_hydro"/>
</dbReference>
<keyword evidence="2" id="KW-1185">Reference proteome</keyword>
<dbReference type="Proteomes" id="UP000036700">
    <property type="component" value="Chromosome"/>
</dbReference>
<dbReference type="SUPFAM" id="SSF56281">
    <property type="entry name" value="Metallo-hydrolase/oxidoreductase"/>
    <property type="match status" value="1"/>
</dbReference>
<dbReference type="RefSeq" id="WP_047214179.1">
    <property type="nucleotide sequence ID" value="NZ_CP014839.1"/>
</dbReference>
<name>A0A0G3EUG4_9BURK</name>
<accession>A0A0G3EUG4</accession>
<proteinExistence type="predicted"/>